<evidence type="ECO:0000256" key="1">
    <source>
        <dbReference type="SAM" id="Phobius"/>
    </source>
</evidence>
<feature type="domain" description="SHOCT" evidence="2">
    <location>
        <begin position="50"/>
        <end position="74"/>
    </location>
</feature>
<dbReference type="Proteomes" id="UP001596109">
    <property type="component" value="Unassembled WGS sequence"/>
</dbReference>
<protein>
    <submittedName>
        <fullName evidence="3">SHOCT domain-containing protein</fullName>
    </submittedName>
</protein>
<sequence length="78" mass="9149">MCMFGNGFGIGGMWLAGIFHVLIWIAILWVVVWGIRYFMNQKQTPADKKAVEILHDRYAKGEINESEYEERMKILNRN</sequence>
<proteinExistence type="predicted"/>
<evidence type="ECO:0000313" key="4">
    <source>
        <dbReference type="Proteomes" id="UP001596109"/>
    </source>
</evidence>
<dbReference type="RefSeq" id="WP_381439686.1">
    <property type="nucleotide sequence ID" value="NZ_JBHSNO010000016.1"/>
</dbReference>
<gene>
    <name evidence="3" type="ORF">ACFPRA_22420</name>
</gene>
<keyword evidence="4" id="KW-1185">Reference proteome</keyword>
<organism evidence="3 4">
    <name type="scientific">Sporosarcina soli</name>
    <dbReference type="NCBI Taxonomy" id="334736"/>
    <lineage>
        <taxon>Bacteria</taxon>
        <taxon>Bacillati</taxon>
        <taxon>Bacillota</taxon>
        <taxon>Bacilli</taxon>
        <taxon>Bacillales</taxon>
        <taxon>Caryophanaceae</taxon>
        <taxon>Sporosarcina</taxon>
    </lineage>
</organism>
<dbReference type="EMBL" id="JBHSNO010000016">
    <property type="protein sequence ID" value="MFC5591644.1"/>
    <property type="molecule type" value="Genomic_DNA"/>
</dbReference>
<comment type="caution">
    <text evidence="3">The sequence shown here is derived from an EMBL/GenBank/DDBJ whole genome shotgun (WGS) entry which is preliminary data.</text>
</comment>
<reference evidence="4" key="1">
    <citation type="journal article" date="2019" name="Int. J. Syst. Evol. Microbiol.">
        <title>The Global Catalogue of Microorganisms (GCM) 10K type strain sequencing project: providing services to taxonomists for standard genome sequencing and annotation.</title>
        <authorList>
            <consortium name="The Broad Institute Genomics Platform"/>
            <consortium name="The Broad Institute Genome Sequencing Center for Infectious Disease"/>
            <person name="Wu L."/>
            <person name="Ma J."/>
        </authorList>
    </citation>
    <scope>NUCLEOTIDE SEQUENCE [LARGE SCALE GENOMIC DNA]</scope>
    <source>
        <strain evidence="4">CGMCC 4.1434</strain>
    </source>
</reference>
<dbReference type="InterPro" id="IPR018649">
    <property type="entry name" value="SHOCT"/>
</dbReference>
<accession>A0ABW0TTA2</accession>
<keyword evidence="1" id="KW-0472">Membrane</keyword>
<name>A0ABW0TTA2_9BACL</name>
<feature type="transmembrane region" description="Helical" evidence="1">
    <location>
        <begin position="12"/>
        <end position="35"/>
    </location>
</feature>
<keyword evidence="1" id="KW-0812">Transmembrane</keyword>
<evidence type="ECO:0000313" key="3">
    <source>
        <dbReference type="EMBL" id="MFC5591644.1"/>
    </source>
</evidence>
<dbReference type="Pfam" id="PF09851">
    <property type="entry name" value="SHOCT"/>
    <property type="match status" value="1"/>
</dbReference>
<keyword evidence="1" id="KW-1133">Transmembrane helix</keyword>
<evidence type="ECO:0000259" key="2">
    <source>
        <dbReference type="Pfam" id="PF09851"/>
    </source>
</evidence>